<evidence type="ECO:0000259" key="9">
    <source>
        <dbReference type="Pfam" id="PF01225"/>
    </source>
</evidence>
<dbReference type="GO" id="GO:0005737">
    <property type="term" value="C:cytoplasm"/>
    <property type="evidence" value="ECO:0007669"/>
    <property type="project" value="UniProtKB-SubCell"/>
</dbReference>
<dbReference type="GO" id="GO:0005524">
    <property type="term" value="F:ATP binding"/>
    <property type="evidence" value="ECO:0007669"/>
    <property type="project" value="UniProtKB-UniRule"/>
</dbReference>
<dbReference type="AlphaFoldDB" id="A0A4R2F9G1"/>
<evidence type="ECO:0000256" key="5">
    <source>
        <dbReference type="ARBA" id="ARBA00023306"/>
    </source>
</evidence>
<dbReference type="SUPFAM" id="SSF53623">
    <property type="entry name" value="MurD-like peptide ligases, catalytic domain"/>
    <property type="match status" value="1"/>
</dbReference>
<dbReference type="Pfam" id="PF08245">
    <property type="entry name" value="Mur_ligase_M"/>
    <property type="match status" value="1"/>
</dbReference>
<dbReference type="UniPathway" id="UPA00219"/>
<dbReference type="NCBIfam" id="TIGR01085">
    <property type="entry name" value="murE"/>
    <property type="match status" value="1"/>
</dbReference>
<evidence type="ECO:0000313" key="13">
    <source>
        <dbReference type="Proteomes" id="UP000294832"/>
    </source>
</evidence>
<dbReference type="InterPro" id="IPR000713">
    <property type="entry name" value="Mur_ligase_N"/>
</dbReference>
<dbReference type="EMBL" id="SLWF01000031">
    <property type="protein sequence ID" value="TCN79690.1"/>
    <property type="molecule type" value="Genomic_DNA"/>
</dbReference>
<feature type="binding site" evidence="7">
    <location>
        <position position="27"/>
    </location>
    <ligand>
        <name>UDP-N-acetyl-alpha-D-muramoyl-L-alanyl-D-glutamate</name>
        <dbReference type="ChEBI" id="CHEBI:83900"/>
    </ligand>
</feature>
<keyword evidence="7" id="KW-0460">Magnesium</keyword>
<feature type="binding site" evidence="7">
    <location>
        <position position="190"/>
    </location>
    <ligand>
        <name>UDP-N-acetyl-alpha-D-muramoyl-L-alanyl-D-glutamate</name>
        <dbReference type="ChEBI" id="CHEBI:83900"/>
    </ligand>
</feature>
<dbReference type="GO" id="GO:0009252">
    <property type="term" value="P:peptidoglycan biosynthetic process"/>
    <property type="evidence" value="ECO:0007669"/>
    <property type="project" value="UniProtKB-UniRule"/>
</dbReference>
<comment type="PTM">
    <text evidence="7">Carboxylation is probably crucial for Mg(2+) binding and, consequently, for the gamma-phosphate positioning of ATP.</text>
</comment>
<keyword evidence="7" id="KW-0963">Cytoplasm</keyword>
<dbReference type="Gene3D" id="3.90.190.20">
    <property type="entry name" value="Mur ligase, C-terminal domain"/>
    <property type="match status" value="1"/>
</dbReference>
<dbReference type="InterPro" id="IPR036615">
    <property type="entry name" value="Mur_ligase_C_dom_sf"/>
</dbReference>
<dbReference type="PANTHER" id="PTHR23135:SF4">
    <property type="entry name" value="UDP-N-ACETYLMURAMOYL-L-ALANYL-D-GLUTAMATE--2,6-DIAMINOPIMELATE LIGASE MURE HOMOLOG, CHLOROPLASTIC"/>
    <property type="match status" value="1"/>
</dbReference>
<evidence type="ECO:0000256" key="3">
    <source>
        <dbReference type="ARBA" id="ARBA00022960"/>
    </source>
</evidence>
<feature type="binding site" evidence="7">
    <location>
        <position position="182"/>
    </location>
    <ligand>
        <name>UDP-N-acetyl-alpha-D-muramoyl-L-alanyl-D-glutamate</name>
        <dbReference type="ChEBI" id="CHEBI:83900"/>
    </ligand>
</feature>
<dbReference type="InterPro" id="IPR036565">
    <property type="entry name" value="Mur-like_cat_sf"/>
</dbReference>
<evidence type="ECO:0000256" key="6">
    <source>
        <dbReference type="ARBA" id="ARBA00023316"/>
    </source>
</evidence>
<feature type="domain" description="Mur ligase central" evidence="11">
    <location>
        <begin position="111"/>
        <end position="312"/>
    </location>
</feature>
<dbReference type="SUPFAM" id="SSF63418">
    <property type="entry name" value="MurE/MurF N-terminal domain"/>
    <property type="match status" value="1"/>
</dbReference>
<name>A0A4R2F9G1_9GAMM</name>
<comment type="pathway">
    <text evidence="7 8">Cell wall biogenesis; peptidoglycan biosynthesis.</text>
</comment>
<evidence type="ECO:0000313" key="12">
    <source>
        <dbReference type="EMBL" id="TCN79690.1"/>
    </source>
</evidence>
<evidence type="ECO:0000259" key="10">
    <source>
        <dbReference type="Pfam" id="PF02875"/>
    </source>
</evidence>
<feature type="binding site" evidence="7">
    <location>
        <position position="154"/>
    </location>
    <ligand>
        <name>UDP-N-acetyl-alpha-D-muramoyl-L-alanyl-D-glutamate</name>
        <dbReference type="ChEBI" id="CHEBI:83900"/>
    </ligand>
</feature>
<evidence type="ECO:0000256" key="7">
    <source>
        <dbReference type="HAMAP-Rule" id="MF_00208"/>
    </source>
</evidence>
<reference evidence="12 13" key="1">
    <citation type="submission" date="2019-03" db="EMBL/GenBank/DDBJ databases">
        <title>Freshwater and sediment microbial communities from various areas in North America, analyzing microbe dynamics in response to fracking.</title>
        <authorList>
            <person name="Lamendella R."/>
        </authorList>
    </citation>
    <scope>NUCLEOTIDE SEQUENCE [LARGE SCALE GENOMIC DNA]</scope>
    <source>
        <strain evidence="12 13">74A</strain>
    </source>
</reference>
<dbReference type="RefSeq" id="WP_133040135.1">
    <property type="nucleotide sequence ID" value="NZ_SLWF01000031.1"/>
</dbReference>
<comment type="similarity">
    <text evidence="1 7">Belongs to the MurCDEF family. MurE subfamily.</text>
</comment>
<dbReference type="Proteomes" id="UP000294832">
    <property type="component" value="Unassembled WGS sequence"/>
</dbReference>
<dbReference type="GO" id="GO:0008360">
    <property type="term" value="P:regulation of cell shape"/>
    <property type="evidence" value="ECO:0007669"/>
    <property type="project" value="UniProtKB-KW"/>
</dbReference>
<keyword evidence="4 7" id="KW-0573">Peptidoglycan synthesis</keyword>
<dbReference type="GO" id="GO:0000287">
    <property type="term" value="F:magnesium ion binding"/>
    <property type="evidence" value="ECO:0007669"/>
    <property type="project" value="UniProtKB-UniRule"/>
</dbReference>
<feature type="binding site" evidence="7">
    <location>
        <begin position="155"/>
        <end position="156"/>
    </location>
    <ligand>
        <name>UDP-N-acetyl-alpha-D-muramoyl-L-alanyl-D-glutamate</name>
        <dbReference type="ChEBI" id="CHEBI:83900"/>
    </ligand>
</feature>
<comment type="subcellular location">
    <subcellularLocation>
        <location evidence="7 8">Cytoplasm</location>
    </subcellularLocation>
</comment>
<keyword evidence="7 12" id="KW-0436">Ligase</keyword>
<feature type="modified residue" description="N6-carboxylysine" evidence="7">
    <location>
        <position position="222"/>
    </location>
</feature>
<keyword evidence="6 7" id="KW-0961">Cell wall biogenesis/degradation</keyword>
<keyword evidence="2 7" id="KW-0132">Cell division</keyword>
<dbReference type="GO" id="GO:0051301">
    <property type="term" value="P:cell division"/>
    <property type="evidence" value="ECO:0007669"/>
    <property type="project" value="UniProtKB-KW"/>
</dbReference>
<evidence type="ECO:0000256" key="2">
    <source>
        <dbReference type="ARBA" id="ARBA00022618"/>
    </source>
</evidence>
<comment type="caution">
    <text evidence="7">Lacks conserved residue(s) required for the propagation of feature annotation.</text>
</comment>
<evidence type="ECO:0000259" key="11">
    <source>
        <dbReference type="Pfam" id="PF08245"/>
    </source>
</evidence>
<dbReference type="InterPro" id="IPR005761">
    <property type="entry name" value="UDP-N-AcMur-Glu-dNH2Pim_ligase"/>
</dbReference>
<feature type="domain" description="Mur ligase C-terminal" evidence="10">
    <location>
        <begin position="335"/>
        <end position="461"/>
    </location>
</feature>
<comment type="cofactor">
    <cofactor evidence="7">
        <name>Mg(2+)</name>
        <dbReference type="ChEBI" id="CHEBI:18420"/>
    </cofactor>
</comment>
<dbReference type="Gene3D" id="3.40.1190.10">
    <property type="entry name" value="Mur-like, catalytic domain"/>
    <property type="match status" value="1"/>
</dbReference>
<dbReference type="GO" id="GO:0016881">
    <property type="term" value="F:acid-amino acid ligase activity"/>
    <property type="evidence" value="ECO:0007669"/>
    <property type="project" value="UniProtKB-UniRule"/>
</dbReference>
<evidence type="ECO:0000256" key="8">
    <source>
        <dbReference type="RuleBase" id="RU004135"/>
    </source>
</evidence>
<feature type="binding site" evidence="7">
    <location>
        <position position="188"/>
    </location>
    <ligand>
        <name>UDP-N-acetyl-alpha-D-muramoyl-L-alanyl-D-glutamate</name>
        <dbReference type="ChEBI" id="CHEBI:83900"/>
    </ligand>
</feature>
<dbReference type="Gene3D" id="3.40.1390.10">
    <property type="entry name" value="MurE/MurF, N-terminal domain"/>
    <property type="match status" value="1"/>
</dbReference>
<sequence>MMLLKDLLAPWFHYAGSETVAAPTLDSRKVVSGGLFVAVPGFKTDGREYISAAFNNGAAAVLKHTDNPEDHGKVSSANGLVIEFFRLNRQVSALAAQYYGLLPGKPRIVGVTGTNGKTSVTQLIAQWVELYGQQAGVMGTLGNGRPGHLHDTGNTTADAITLIAQFKQMGESGVNVCAMEVSSHGLVQGRVDAVPFEVAVFTNLSRDHLDFHKSMEAYAAAKQRLLRFPTVKKAAVNLDDSTGSAWFDSMDKTRLLGFSIHQDPRATLLALNADYHHAGIQALIRWPGGEGQLQTPLLGEFNLSNLLAALSALYALGYPLNELLQLAPQLQPVPGRMECFTSARGFSLVVDYAHTPDGLEKALLAAREHCQGQLWCVFGCGGDRDKGKRPQMGAIAERLADRLMITSDNIRSEDPQQIINDIVAGLAQPQQALTEVDRVRAIRYVVSQAKAGDLIVLAGKGHETYQEIAGVKHHYDERALAREISGGQQ</sequence>
<dbReference type="OrthoDB" id="9800958at2"/>
<dbReference type="EC" id="6.3.2.-" evidence="7"/>
<proteinExistence type="inferred from homology"/>
<keyword evidence="5 7" id="KW-0131">Cell cycle</keyword>
<gene>
    <name evidence="7" type="primary">murE</name>
    <name evidence="12" type="ORF">EDC91_13126</name>
</gene>
<dbReference type="InterPro" id="IPR013221">
    <property type="entry name" value="Mur_ligase_cen"/>
</dbReference>
<dbReference type="HAMAP" id="MF_00208">
    <property type="entry name" value="MurE"/>
    <property type="match status" value="1"/>
</dbReference>
<keyword evidence="3 7" id="KW-0133">Cell shape</keyword>
<dbReference type="Pfam" id="PF01225">
    <property type="entry name" value="Mur_ligase"/>
    <property type="match status" value="1"/>
</dbReference>
<keyword evidence="13" id="KW-1185">Reference proteome</keyword>
<evidence type="ECO:0000256" key="1">
    <source>
        <dbReference type="ARBA" id="ARBA00005898"/>
    </source>
</evidence>
<keyword evidence="7" id="KW-0067">ATP-binding</keyword>
<organism evidence="12 13">
    <name type="scientific">Shewanella fodinae</name>
    <dbReference type="NCBI Taxonomy" id="552357"/>
    <lineage>
        <taxon>Bacteria</taxon>
        <taxon>Pseudomonadati</taxon>
        <taxon>Pseudomonadota</taxon>
        <taxon>Gammaproteobacteria</taxon>
        <taxon>Alteromonadales</taxon>
        <taxon>Shewanellaceae</taxon>
        <taxon>Shewanella</taxon>
    </lineage>
</organism>
<feature type="binding site" evidence="7">
    <location>
        <begin position="113"/>
        <end position="119"/>
    </location>
    <ligand>
        <name>ATP</name>
        <dbReference type="ChEBI" id="CHEBI:30616"/>
    </ligand>
</feature>
<protein>
    <recommendedName>
        <fullName evidence="7">UDP-N-acetylmuramyl-tripeptide synthetase</fullName>
        <ecNumber evidence="7">6.3.2.-</ecNumber>
    </recommendedName>
    <alternativeName>
        <fullName evidence="7">UDP-MurNAc-tripeptide synthetase</fullName>
    </alternativeName>
</protein>
<dbReference type="NCBIfam" id="NF001126">
    <property type="entry name" value="PRK00139.1-4"/>
    <property type="match status" value="1"/>
</dbReference>
<comment type="caution">
    <text evidence="12">The sequence shown here is derived from an EMBL/GenBank/DDBJ whole genome shotgun (WGS) entry which is preliminary data.</text>
</comment>
<keyword evidence="7" id="KW-0547">Nucleotide-binding</keyword>
<accession>A0A4R2F9G1</accession>
<feature type="binding site" evidence="7">
    <location>
        <position position="25"/>
    </location>
    <ligand>
        <name>UDP-N-acetyl-alpha-D-muramoyl-L-alanyl-D-glutamate</name>
        <dbReference type="ChEBI" id="CHEBI:83900"/>
    </ligand>
</feature>
<dbReference type="SUPFAM" id="SSF53244">
    <property type="entry name" value="MurD-like peptide ligases, peptide-binding domain"/>
    <property type="match status" value="1"/>
</dbReference>
<dbReference type="PANTHER" id="PTHR23135">
    <property type="entry name" value="MUR LIGASE FAMILY MEMBER"/>
    <property type="match status" value="1"/>
</dbReference>
<evidence type="ECO:0000256" key="4">
    <source>
        <dbReference type="ARBA" id="ARBA00022984"/>
    </source>
</evidence>
<dbReference type="InterPro" id="IPR035911">
    <property type="entry name" value="MurE/MurF_N"/>
</dbReference>
<dbReference type="Pfam" id="PF02875">
    <property type="entry name" value="Mur_ligase_C"/>
    <property type="match status" value="1"/>
</dbReference>
<dbReference type="NCBIfam" id="NF001123">
    <property type="entry name" value="PRK00139.1-1"/>
    <property type="match status" value="1"/>
</dbReference>
<dbReference type="GO" id="GO:0071555">
    <property type="term" value="P:cell wall organization"/>
    <property type="evidence" value="ECO:0007669"/>
    <property type="project" value="UniProtKB-KW"/>
</dbReference>
<dbReference type="InterPro" id="IPR004101">
    <property type="entry name" value="Mur_ligase_C"/>
</dbReference>
<feature type="domain" description="Mur ligase N-terminal catalytic" evidence="9">
    <location>
        <begin position="24"/>
        <end position="99"/>
    </location>
</feature>
<comment type="function">
    <text evidence="7">Catalyzes the addition of an amino acid to the nucleotide precursor UDP-N-acetylmuramoyl-L-alanyl-D-glutamate (UMAG) in the biosynthesis of bacterial cell-wall peptidoglycan.</text>
</comment>